<reference evidence="2" key="1">
    <citation type="submission" date="2017-01" db="EMBL/GenBank/DDBJ databases">
        <title>Comparative genomics of anhydrobiosis in the tardigrade Hypsibius dujardini.</title>
        <authorList>
            <person name="Yoshida Y."/>
            <person name="Koutsovoulos G."/>
            <person name="Laetsch D."/>
            <person name="Stevens L."/>
            <person name="Kumar S."/>
            <person name="Horikawa D."/>
            <person name="Ishino K."/>
            <person name="Komine S."/>
            <person name="Tomita M."/>
            <person name="Blaxter M."/>
            <person name="Arakawa K."/>
        </authorList>
    </citation>
    <scope>NUCLEOTIDE SEQUENCE [LARGE SCALE GENOMIC DNA]</scope>
    <source>
        <strain evidence="2">Z151</strain>
    </source>
</reference>
<accession>A0A9X6NG47</accession>
<gene>
    <name evidence="1" type="ORF">BV898_17081</name>
</gene>
<evidence type="ECO:0000313" key="2">
    <source>
        <dbReference type="Proteomes" id="UP000192578"/>
    </source>
</evidence>
<evidence type="ECO:0000313" key="1">
    <source>
        <dbReference type="EMBL" id="OWA52634.1"/>
    </source>
</evidence>
<dbReference type="AlphaFoldDB" id="A0A9X6NG47"/>
<keyword evidence="2" id="KW-1185">Reference proteome</keyword>
<name>A0A9X6NG47_HYPEX</name>
<protein>
    <submittedName>
        <fullName evidence="1">Uncharacterized protein</fullName>
    </submittedName>
</protein>
<proteinExistence type="predicted"/>
<organism evidence="1 2">
    <name type="scientific">Hypsibius exemplaris</name>
    <name type="common">Freshwater tardigrade</name>
    <dbReference type="NCBI Taxonomy" id="2072580"/>
    <lineage>
        <taxon>Eukaryota</taxon>
        <taxon>Metazoa</taxon>
        <taxon>Ecdysozoa</taxon>
        <taxon>Tardigrada</taxon>
        <taxon>Eutardigrada</taxon>
        <taxon>Parachela</taxon>
        <taxon>Hypsibioidea</taxon>
        <taxon>Hypsibiidae</taxon>
        <taxon>Hypsibius</taxon>
    </lineage>
</organism>
<dbReference type="OrthoDB" id="6117944at2759"/>
<comment type="caution">
    <text evidence="1">The sequence shown here is derived from an EMBL/GenBank/DDBJ whole genome shotgun (WGS) entry which is preliminary data.</text>
</comment>
<dbReference type="Proteomes" id="UP000192578">
    <property type="component" value="Unassembled WGS sequence"/>
</dbReference>
<dbReference type="EMBL" id="MTYJ01000278">
    <property type="protein sequence ID" value="OWA52634.1"/>
    <property type="molecule type" value="Genomic_DNA"/>
</dbReference>
<sequence>MGVAVSGHLVENAAKEQPILCSSSRRRCRNDCVFGPVNWGPALFYSGLSPAMSGRGSGSPAEEEDTAGAVIKHSGSIDEPFQDVPNFSVNAISDEGSQTVSLNVLLWLDILTTAKLCTWPNYLLVSNGIADLLFGAYLFSLTNLRWLPKRRRISAVTCVFHAAIGSQRQNVSIKEEKITTEGSEIIL</sequence>